<dbReference type="Gene3D" id="1.20.200.10">
    <property type="entry name" value="Fumarase/aspartase (Central domain)"/>
    <property type="match status" value="1"/>
</dbReference>
<dbReference type="GO" id="GO:0070626">
    <property type="term" value="F:(S)-2-(5-amino-1-(5-phospho-D-ribosyl)imidazole-4-carboxamido) succinate lyase (fumarate-forming) activity"/>
    <property type="evidence" value="ECO:0007669"/>
    <property type="project" value="TreeGrafter"/>
</dbReference>
<reference evidence="3 4" key="1">
    <citation type="journal article" date="2016" name="Nat. Commun.">
        <title>Thousands of microbial genomes shed light on interconnected biogeochemical processes in an aquifer system.</title>
        <authorList>
            <person name="Anantharaman K."/>
            <person name="Brown C.T."/>
            <person name="Hug L.A."/>
            <person name="Sharon I."/>
            <person name="Castelle C.J."/>
            <person name="Probst A.J."/>
            <person name="Thomas B.C."/>
            <person name="Singh A."/>
            <person name="Wilkins M.J."/>
            <person name="Karaoz U."/>
            <person name="Brodie E.L."/>
            <person name="Williams K.H."/>
            <person name="Hubbard S.S."/>
            <person name="Banfield J.F."/>
        </authorList>
    </citation>
    <scope>NUCLEOTIDE SEQUENCE [LARGE SCALE GENOMIC DNA]</scope>
</reference>
<dbReference type="InterPro" id="IPR020557">
    <property type="entry name" value="Fumarate_lyase_CS"/>
</dbReference>
<evidence type="ECO:0000313" key="4">
    <source>
        <dbReference type="Proteomes" id="UP000178873"/>
    </source>
</evidence>
<dbReference type="PRINTS" id="PR00149">
    <property type="entry name" value="FUMRATELYASE"/>
</dbReference>
<protein>
    <recommendedName>
        <fullName evidence="2">Fumarate lyase N-terminal domain-containing protein</fullName>
    </recommendedName>
</protein>
<accession>A0A1G2M6L0</accession>
<dbReference type="PANTHER" id="PTHR43172">
    <property type="entry name" value="ADENYLOSUCCINATE LYASE"/>
    <property type="match status" value="1"/>
</dbReference>
<dbReference type="GO" id="GO:0005829">
    <property type="term" value="C:cytosol"/>
    <property type="evidence" value="ECO:0007669"/>
    <property type="project" value="TreeGrafter"/>
</dbReference>
<dbReference type="EMBL" id="MHRF01000001">
    <property type="protein sequence ID" value="OHA18759.1"/>
    <property type="molecule type" value="Genomic_DNA"/>
</dbReference>
<dbReference type="InterPro" id="IPR008948">
    <property type="entry name" value="L-Aspartase-like"/>
</dbReference>
<dbReference type="GO" id="GO:0004018">
    <property type="term" value="F:N6-(1,2-dicarboxyethyl)AMP AMP-lyase (fumarate-forming) activity"/>
    <property type="evidence" value="ECO:0007669"/>
    <property type="project" value="TreeGrafter"/>
</dbReference>
<organism evidence="3 4">
    <name type="scientific">Candidatus Taylorbacteria bacterium RIFCSPHIGHO2_01_FULL_46_22b</name>
    <dbReference type="NCBI Taxonomy" id="1802301"/>
    <lineage>
        <taxon>Bacteria</taxon>
        <taxon>Candidatus Tayloriibacteriota</taxon>
    </lineage>
</organism>
<dbReference type="PANTHER" id="PTHR43172:SF1">
    <property type="entry name" value="ADENYLOSUCCINATE LYASE"/>
    <property type="match status" value="1"/>
</dbReference>
<dbReference type="InterPro" id="IPR022761">
    <property type="entry name" value="Fumarate_lyase_N"/>
</dbReference>
<dbReference type="AlphaFoldDB" id="A0A1G2M6L0"/>
<dbReference type="Gene3D" id="1.10.275.10">
    <property type="entry name" value="Fumarase/aspartase (N-terminal domain)"/>
    <property type="match status" value="1"/>
</dbReference>
<proteinExistence type="predicted"/>
<dbReference type="PROSITE" id="PS00163">
    <property type="entry name" value="FUMARATE_LYASES"/>
    <property type="match status" value="1"/>
</dbReference>
<comment type="caution">
    <text evidence="3">The sequence shown here is derived from an EMBL/GenBank/DDBJ whole genome shotgun (WGS) entry which is preliminary data.</text>
</comment>
<evidence type="ECO:0000259" key="2">
    <source>
        <dbReference type="Pfam" id="PF00206"/>
    </source>
</evidence>
<dbReference type="Proteomes" id="UP000178873">
    <property type="component" value="Unassembled WGS sequence"/>
</dbReference>
<gene>
    <name evidence="3" type="ORF">A2664_04605</name>
</gene>
<dbReference type="STRING" id="1802301.A2664_04605"/>
<sequence>MENSSNKFAVYQTAITNEKGKSMIPRYTKPKLTLVFSTFYKYNRWQQVELAVLEARADVGEISRDDCETICRILRDTPIDELWIDGEEKNSRHDYNAFLAERRRHLPKHLQRLFHGDMTSYDGEEPATSLIMKEALGIVISQAEDLEAAVVRQIRKHRFTPRLERTHNRGAEIQSVGRFFITLLTPLAQARKEVVFARNAFDQTKLTGAVGSGSGPRPAVRAKALMKLGLTEFDGATQIMPRTIHSKAASALADLASWLEKMALDLWLGSRDPFPVYEEPFGKGQKGSSAMPWKKNPITLEKVRGLARWARACAEAIRANIVSPEGRDISQSSVERIAWPDLCHTLYHMLGEMIRVVNGLNVYADNLAREIANMRGLYAGSVAKELLAEWLKDRFDAEEVYRMVQLAGMNITEPKGVAAKYRACNAPKSPDEADKWTETMCLTVWNPPPEDKPDTLELIIPTGGLRPSPILDIAPETISEWNKALRTLVTDNEKMQRWSEIFKPSHWFRHEEDQYQRVLGEYPA</sequence>
<dbReference type="InterPro" id="IPR024083">
    <property type="entry name" value="Fumarase/histidase_N"/>
</dbReference>
<dbReference type="SUPFAM" id="SSF48557">
    <property type="entry name" value="L-aspartase-like"/>
    <property type="match status" value="1"/>
</dbReference>
<evidence type="ECO:0000256" key="1">
    <source>
        <dbReference type="ARBA" id="ARBA00023239"/>
    </source>
</evidence>
<dbReference type="InterPro" id="IPR000362">
    <property type="entry name" value="Fumarate_lyase_fam"/>
</dbReference>
<dbReference type="Pfam" id="PF00206">
    <property type="entry name" value="Lyase_1"/>
    <property type="match status" value="1"/>
</dbReference>
<keyword evidence="1" id="KW-0456">Lyase</keyword>
<evidence type="ECO:0000313" key="3">
    <source>
        <dbReference type="EMBL" id="OHA18759.1"/>
    </source>
</evidence>
<name>A0A1G2M6L0_9BACT</name>
<feature type="domain" description="Fumarate lyase N-terminal" evidence="2">
    <location>
        <begin position="48"/>
        <end position="307"/>
    </location>
</feature>
<dbReference type="GO" id="GO:0044208">
    <property type="term" value="P:'de novo' AMP biosynthetic process"/>
    <property type="evidence" value="ECO:0007669"/>
    <property type="project" value="TreeGrafter"/>
</dbReference>